<feature type="region of interest" description="Disordered" evidence="1">
    <location>
        <begin position="359"/>
        <end position="381"/>
    </location>
</feature>
<dbReference type="GO" id="GO:0004402">
    <property type="term" value="F:histone acetyltransferase activity"/>
    <property type="evidence" value="ECO:0007669"/>
    <property type="project" value="InterPro"/>
</dbReference>
<feature type="domain" description="CCHC-type" evidence="2">
    <location>
        <begin position="543"/>
        <end position="561"/>
    </location>
</feature>
<dbReference type="InterPro" id="IPR001878">
    <property type="entry name" value="Znf_CCHC"/>
</dbReference>
<dbReference type="GO" id="GO:0017025">
    <property type="term" value="F:TBP-class protein binding"/>
    <property type="evidence" value="ECO:0007669"/>
    <property type="project" value="InterPro"/>
</dbReference>
<dbReference type="PANTHER" id="PTHR13900:SF0">
    <property type="entry name" value="TRANSCRIPTION INITIATION FACTOR TFIID SUBUNIT 1"/>
    <property type="match status" value="1"/>
</dbReference>
<organism evidence="3 4">
    <name type="scientific">Papaver atlanticum</name>
    <dbReference type="NCBI Taxonomy" id="357466"/>
    <lineage>
        <taxon>Eukaryota</taxon>
        <taxon>Viridiplantae</taxon>
        <taxon>Streptophyta</taxon>
        <taxon>Embryophyta</taxon>
        <taxon>Tracheophyta</taxon>
        <taxon>Spermatophyta</taxon>
        <taxon>Magnoliopsida</taxon>
        <taxon>Ranunculales</taxon>
        <taxon>Papaveraceae</taxon>
        <taxon>Papaveroideae</taxon>
        <taxon>Papaver</taxon>
    </lineage>
</organism>
<dbReference type="GO" id="GO:0003676">
    <property type="term" value="F:nucleic acid binding"/>
    <property type="evidence" value="ECO:0007669"/>
    <property type="project" value="InterPro"/>
</dbReference>
<reference evidence="3" key="1">
    <citation type="submission" date="2022-04" db="EMBL/GenBank/DDBJ databases">
        <title>A functionally conserved STORR gene fusion in Papaver species that diverged 16.8 million years ago.</title>
        <authorList>
            <person name="Catania T."/>
        </authorList>
    </citation>
    <scope>NUCLEOTIDE SEQUENCE</scope>
    <source>
        <strain evidence="3">S-188037</strain>
    </source>
</reference>
<dbReference type="PANTHER" id="PTHR13900">
    <property type="entry name" value="TRANSCRIPTION INITIATION FACTOR TFIID"/>
    <property type="match status" value="1"/>
</dbReference>
<evidence type="ECO:0000259" key="2">
    <source>
        <dbReference type="SMART" id="SM00343"/>
    </source>
</evidence>
<protein>
    <recommendedName>
        <fullName evidence="2">CCHC-type domain-containing protein</fullName>
    </recommendedName>
</protein>
<dbReference type="GO" id="GO:0005669">
    <property type="term" value="C:transcription factor TFIID complex"/>
    <property type="evidence" value="ECO:0007669"/>
    <property type="project" value="InterPro"/>
</dbReference>
<gene>
    <name evidence="3" type="ORF">MKW98_021112</name>
</gene>
<evidence type="ECO:0000256" key="1">
    <source>
        <dbReference type="SAM" id="MobiDB-lite"/>
    </source>
</evidence>
<dbReference type="SMART" id="SM00343">
    <property type="entry name" value="ZnF_C2HC"/>
    <property type="match status" value="2"/>
</dbReference>
<dbReference type="EMBL" id="JAJJMB010004025">
    <property type="protein sequence ID" value="KAI3944654.1"/>
    <property type="molecule type" value="Genomic_DNA"/>
</dbReference>
<dbReference type="Proteomes" id="UP001202328">
    <property type="component" value="Unassembled WGS sequence"/>
</dbReference>
<name>A0AAD4XTZ3_9MAGN</name>
<accession>A0AAD4XTZ3</accession>
<feature type="compositionally biased region" description="Basic and acidic residues" evidence="1">
    <location>
        <begin position="254"/>
        <end position="277"/>
    </location>
</feature>
<dbReference type="Gene3D" id="4.10.60.10">
    <property type="entry name" value="Zinc finger, CCHC-type"/>
    <property type="match status" value="1"/>
</dbReference>
<evidence type="ECO:0000313" key="4">
    <source>
        <dbReference type="Proteomes" id="UP001202328"/>
    </source>
</evidence>
<feature type="domain" description="CCHC-type" evidence="2">
    <location>
        <begin position="482"/>
        <end position="500"/>
    </location>
</feature>
<evidence type="ECO:0000313" key="3">
    <source>
        <dbReference type="EMBL" id="KAI3944654.1"/>
    </source>
</evidence>
<proteinExistence type="predicted"/>
<dbReference type="GO" id="GO:0008270">
    <property type="term" value="F:zinc ion binding"/>
    <property type="evidence" value="ECO:0007669"/>
    <property type="project" value="InterPro"/>
</dbReference>
<keyword evidence="4" id="KW-1185">Reference proteome</keyword>
<dbReference type="AlphaFoldDB" id="A0AAD4XTZ3"/>
<feature type="region of interest" description="Disordered" evidence="1">
    <location>
        <begin position="191"/>
        <end position="290"/>
    </location>
</feature>
<dbReference type="GO" id="GO:0016251">
    <property type="term" value="F:RNA polymerase II general transcription initiation factor activity"/>
    <property type="evidence" value="ECO:0007669"/>
    <property type="project" value="InterPro"/>
</dbReference>
<dbReference type="InterPro" id="IPR040240">
    <property type="entry name" value="TAF1"/>
</dbReference>
<dbReference type="GO" id="GO:0051123">
    <property type="term" value="P:RNA polymerase II preinitiation complex assembly"/>
    <property type="evidence" value="ECO:0007669"/>
    <property type="project" value="TreeGrafter"/>
</dbReference>
<sequence>MDGTSHCNYPKLIKIFSDKKKIARKLGEKIIYEFIIQRVNWRRLYATQEFNLCIALARFQVLTMCYKDKSPAMDPSSTSFTLIRILTEADSSTHDRDPGNRIPHNLSLESSGSSGFWDLVFNGETGTKTPRNIARTPIQKIPAQPLVMNLRKRARKSLIVGLPAPSQFPGSCQSDVSQTCEDLQNLQPSIRVSRMASQRPGPRLSHMQCGKGRSPPDAASRPRCQPSQQPAQGKRFQPRRGLSSLMVGGGHRSLIREQREGRVEVENPDFSRVDKSSDQNCRPSGRMRGSLSGRAYDSALSQYIIQPTQVTSPPAIRDPPVNPFSTPSGSTGASKIPYMHAPTLANQPTQVDAEVCVEPEVGSSESEQENTDGEAAKPGLCRIIRDDDEAKRKNKKKKVAREELGFSCQSGLTTEHLNIANDNVEQVILKANRDGSFMSTENTNHVPKEVKSILDERALSAIFKTKKPEKHHSVKVVQERFVCRACNQEGHMRTNKNCPMYVNGLDTQINPTNNQPMQVDAEECGEAEAVMPSATKNARENFVCGACGQEGHMKTNKNCPRYGQDADIQVVESSGTEGLSEKPNCCNPVNCIKDMQEIVKGYMRIACEDEKDDILRVEQATKAAHAKLVMASRKRKRAQTLREYADLVAERAIMAFKIAQAARLSESSDVAASSYLDN</sequence>
<comment type="caution">
    <text evidence="3">The sequence shown here is derived from an EMBL/GenBank/DDBJ whole genome shotgun (WGS) entry which is preliminary data.</text>
</comment>